<protein>
    <recommendedName>
        <fullName evidence="1">STAS domain-containing protein</fullName>
    </recommendedName>
</protein>
<reference evidence="3" key="1">
    <citation type="submission" date="2020-09" db="EMBL/GenBank/DDBJ databases">
        <title>Whole genome shotgun sequence of Streptomyces cinnamonensis NBRC 15873.</title>
        <authorList>
            <person name="Komaki H."/>
            <person name="Tamura T."/>
        </authorList>
    </citation>
    <scope>NUCLEOTIDE SEQUENCE [LARGE SCALE GENOMIC DNA]</scope>
    <source>
        <strain evidence="3">NBRC 15873</strain>
    </source>
</reference>
<accession>A0ABQ3NQX8</accession>
<dbReference type="EMBL" id="BNDV01000010">
    <property type="protein sequence ID" value="GHI15163.1"/>
    <property type="molecule type" value="Genomic_DNA"/>
</dbReference>
<name>A0ABQ3NQX8_STRVG</name>
<dbReference type="PROSITE" id="PS50801">
    <property type="entry name" value="STAS"/>
    <property type="match status" value="1"/>
</dbReference>
<dbReference type="CDD" id="cd07042">
    <property type="entry name" value="STAS_SulP_like_sulfate_transporter"/>
    <property type="match status" value="1"/>
</dbReference>
<proteinExistence type="predicted"/>
<dbReference type="Pfam" id="PF01740">
    <property type="entry name" value="STAS"/>
    <property type="match status" value="1"/>
</dbReference>
<dbReference type="Proteomes" id="UP000660554">
    <property type="component" value="Unassembled WGS sequence"/>
</dbReference>
<dbReference type="Gene3D" id="3.30.750.24">
    <property type="entry name" value="STAS domain"/>
    <property type="match status" value="1"/>
</dbReference>
<dbReference type="InterPro" id="IPR002645">
    <property type="entry name" value="STAS_dom"/>
</dbReference>
<sequence>MPRSRRRELLLVLGCTLGVLTFGILAGVPVAVALSVAELLVRVARPHDAIEGLVPGVAGMHDVDDCPQARTIPGLLIYRYGSPLFFANAEDFRRRALAAVDVQCEPVQWFVLNTEANVEVDITALDAVDALRRELERRGIVFALARVKEDLRDDLDAYGLTASIGAGRLYPTLPVPC</sequence>
<dbReference type="InterPro" id="IPR036513">
    <property type="entry name" value="STAS_dom_sf"/>
</dbReference>
<evidence type="ECO:0000313" key="2">
    <source>
        <dbReference type="EMBL" id="GHI15163.1"/>
    </source>
</evidence>
<comment type="caution">
    <text evidence="2">The sequence shown here is derived from an EMBL/GenBank/DDBJ whole genome shotgun (WGS) entry which is preliminary data.</text>
</comment>
<evidence type="ECO:0000313" key="3">
    <source>
        <dbReference type="Proteomes" id="UP000660554"/>
    </source>
</evidence>
<organism evidence="2 3">
    <name type="scientific">Streptomyces virginiae</name>
    <name type="common">Streptomyces cinnamonensis</name>
    <dbReference type="NCBI Taxonomy" id="1961"/>
    <lineage>
        <taxon>Bacteria</taxon>
        <taxon>Bacillati</taxon>
        <taxon>Actinomycetota</taxon>
        <taxon>Actinomycetes</taxon>
        <taxon>Kitasatosporales</taxon>
        <taxon>Streptomycetaceae</taxon>
        <taxon>Streptomyces</taxon>
    </lineage>
</organism>
<dbReference type="InterPro" id="IPR001902">
    <property type="entry name" value="SLC26A/SulP_fam"/>
</dbReference>
<evidence type="ECO:0000259" key="1">
    <source>
        <dbReference type="PROSITE" id="PS50801"/>
    </source>
</evidence>
<keyword evidence="3" id="KW-1185">Reference proteome</keyword>
<feature type="domain" description="STAS" evidence="1">
    <location>
        <begin position="65"/>
        <end position="173"/>
    </location>
</feature>
<dbReference type="PROSITE" id="PS51318">
    <property type="entry name" value="TAT"/>
    <property type="match status" value="1"/>
</dbReference>
<dbReference type="PANTHER" id="PTHR11814">
    <property type="entry name" value="SULFATE TRANSPORTER"/>
    <property type="match status" value="1"/>
</dbReference>
<dbReference type="SUPFAM" id="SSF52091">
    <property type="entry name" value="SpoIIaa-like"/>
    <property type="match status" value="1"/>
</dbReference>
<dbReference type="InterPro" id="IPR006311">
    <property type="entry name" value="TAT_signal"/>
</dbReference>
<gene>
    <name evidence="2" type="ORF">Scinn_46260</name>
</gene>